<dbReference type="InterPro" id="IPR003594">
    <property type="entry name" value="HATPase_dom"/>
</dbReference>
<dbReference type="InterPro" id="IPR029016">
    <property type="entry name" value="GAF-like_dom_sf"/>
</dbReference>
<gene>
    <name evidence="12" type="ORF">EZJ19_13645</name>
</gene>
<dbReference type="Gene3D" id="3.30.565.10">
    <property type="entry name" value="Histidine kinase-like ATPase, C-terminal domain"/>
    <property type="match status" value="1"/>
</dbReference>
<dbReference type="SUPFAM" id="SSF55874">
    <property type="entry name" value="ATPase domain of HSP90 chaperone/DNA topoisomerase II/histidine kinase"/>
    <property type="match status" value="1"/>
</dbReference>
<dbReference type="SMART" id="SM00388">
    <property type="entry name" value="HisKA"/>
    <property type="match status" value="1"/>
</dbReference>
<dbReference type="Pfam" id="PF00512">
    <property type="entry name" value="HisKA"/>
    <property type="match status" value="1"/>
</dbReference>
<dbReference type="SMART" id="SM00091">
    <property type="entry name" value="PAS"/>
    <property type="match status" value="2"/>
</dbReference>
<dbReference type="InterPro" id="IPR003661">
    <property type="entry name" value="HisK_dim/P_dom"/>
</dbReference>
<reference evidence="12 13" key="1">
    <citation type="submission" date="2019-03" db="EMBL/GenBank/DDBJ databases">
        <title>Genome sequence of Thiobacillaceae bacterium LSR1, a sulfur-oxidizing bacterium isolated from freshwater sediment.</title>
        <authorList>
            <person name="Li S."/>
        </authorList>
    </citation>
    <scope>NUCLEOTIDE SEQUENCE [LARGE SCALE GENOMIC DNA]</scope>
    <source>
        <strain evidence="12 13">LSR1</strain>
    </source>
</reference>
<feature type="domain" description="PAS" evidence="10">
    <location>
        <begin position="452"/>
        <end position="509"/>
    </location>
</feature>
<evidence type="ECO:0000256" key="7">
    <source>
        <dbReference type="ARBA" id="ARBA00022840"/>
    </source>
</evidence>
<evidence type="ECO:0000256" key="3">
    <source>
        <dbReference type="ARBA" id="ARBA00022553"/>
    </source>
</evidence>
<evidence type="ECO:0000256" key="4">
    <source>
        <dbReference type="ARBA" id="ARBA00022679"/>
    </source>
</evidence>
<dbReference type="Gene3D" id="1.10.287.130">
    <property type="match status" value="1"/>
</dbReference>
<dbReference type="SMART" id="SM00065">
    <property type="entry name" value="GAF"/>
    <property type="match status" value="1"/>
</dbReference>
<evidence type="ECO:0000313" key="13">
    <source>
        <dbReference type="Proteomes" id="UP000295443"/>
    </source>
</evidence>
<dbReference type="SMART" id="SM00387">
    <property type="entry name" value="HATPase_c"/>
    <property type="match status" value="1"/>
</dbReference>
<accession>A0A4R1B1L9</accession>
<dbReference type="GO" id="GO:0000155">
    <property type="term" value="F:phosphorelay sensor kinase activity"/>
    <property type="evidence" value="ECO:0007669"/>
    <property type="project" value="InterPro"/>
</dbReference>
<keyword evidence="4" id="KW-0808">Transferase</keyword>
<comment type="catalytic activity">
    <reaction evidence="1">
        <text>ATP + protein L-histidine = ADP + protein N-phospho-L-histidine.</text>
        <dbReference type="EC" id="2.7.13.3"/>
    </reaction>
</comment>
<dbReference type="InterPro" id="IPR001610">
    <property type="entry name" value="PAC"/>
</dbReference>
<dbReference type="InterPro" id="IPR003018">
    <property type="entry name" value="GAF"/>
</dbReference>
<dbReference type="InterPro" id="IPR036097">
    <property type="entry name" value="HisK_dim/P_sf"/>
</dbReference>
<dbReference type="PROSITE" id="PS50109">
    <property type="entry name" value="HIS_KIN"/>
    <property type="match status" value="1"/>
</dbReference>
<dbReference type="PANTHER" id="PTHR43065:SF10">
    <property type="entry name" value="PEROXIDE STRESS-ACTIVATED HISTIDINE KINASE MAK3"/>
    <property type="match status" value="1"/>
</dbReference>
<keyword evidence="6" id="KW-0418">Kinase</keyword>
<dbReference type="Pfam" id="PF01590">
    <property type="entry name" value="GAF"/>
    <property type="match status" value="1"/>
</dbReference>
<dbReference type="CDD" id="cd00130">
    <property type="entry name" value="PAS"/>
    <property type="match status" value="2"/>
</dbReference>
<evidence type="ECO:0000313" key="12">
    <source>
        <dbReference type="EMBL" id="TCJ11904.1"/>
    </source>
</evidence>
<dbReference type="InterPro" id="IPR004358">
    <property type="entry name" value="Sig_transdc_His_kin-like_C"/>
</dbReference>
<dbReference type="AlphaFoldDB" id="A0A4R1B1L9"/>
<dbReference type="PANTHER" id="PTHR43065">
    <property type="entry name" value="SENSOR HISTIDINE KINASE"/>
    <property type="match status" value="1"/>
</dbReference>
<keyword evidence="5" id="KW-0547">Nucleotide-binding</keyword>
<dbReference type="NCBIfam" id="TIGR00229">
    <property type="entry name" value="sensory_box"/>
    <property type="match status" value="2"/>
</dbReference>
<dbReference type="SUPFAM" id="SSF55785">
    <property type="entry name" value="PYP-like sensor domain (PAS domain)"/>
    <property type="match status" value="2"/>
</dbReference>
<sequence>MTAASVPVQAVVHLVGVDDGLAGELREQLSPDMQLVRLDGDERLWQDFQDGSRPADMVLLGLDLAEPVRVAQRVHAYDKHVAILILSAAARCTQLKRTLMFSPFLGNEVTPWSMAELEELPGAIRAAVERRRQRIRYLNTIANAHIRLEKLPLLQPEASHYLDQLLDHAPIGVLTVDPSGAILTLNHHALATLAVNERGALGRSLPELFPEPERERLGTLLGRCLKDMARLPPETLELAVPDRDIRHIEVTPAPMAYRTGQRGVMLILQDVTDRVALERERQQAEAELRLHATVLRAFHEISSAPALLLEEKLHRLLMLGCELFGLPIGTLSRIDGQCFRVLDAVSEHPEYVAGSSKDLQETYCAATVASSEPVAFEHAGVTEWRTHPTYLRYGLEAYIGMRVQVDGGVYGTLCFASQSPRAKRFGSADREILKLMCQWVGGELQRERAEAHMRKLSGALEQTADSVIITDHDRRIEYVNPAFERLTGYCQEEAVGHKTYFLRSGVHDEKFYAELRRTISGGGVFRGVLVNRKKNGELFHEQKTITPLKDGHGRITHFISTSHDITELVKAEARGRRHQAELAHVARLSTLGEMTSGLAHELNQPLCAIVTYAQTCLRILDSGGGVRQVRYGLEQVVRQAELGGAIFRRLRNFARKGDAPRQRVAPGDLIHEVAGFIRAEAEQHQVGLELDLPPGLPRVWADPIQIEQVLLNLVRNGLDAIAGLPDERRCLRIGAHSRDNRSLRVCISDGGRGCPPEAVDRLFEPFFTTKPSGLGMGLGISQSLIEAHGGRLWLDANTRNGATFCFTLPVEEGQHADEDQSAA</sequence>
<dbReference type="InterPro" id="IPR000700">
    <property type="entry name" value="PAS-assoc_C"/>
</dbReference>
<evidence type="ECO:0000259" key="10">
    <source>
        <dbReference type="PROSITE" id="PS50112"/>
    </source>
</evidence>
<evidence type="ECO:0000256" key="1">
    <source>
        <dbReference type="ARBA" id="ARBA00000085"/>
    </source>
</evidence>
<dbReference type="EC" id="2.7.13.3" evidence="2"/>
<evidence type="ECO:0000256" key="8">
    <source>
        <dbReference type="ARBA" id="ARBA00023012"/>
    </source>
</evidence>
<dbReference type="Pfam" id="PF02518">
    <property type="entry name" value="HATPase_c"/>
    <property type="match status" value="1"/>
</dbReference>
<evidence type="ECO:0000256" key="2">
    <source>
        <dbReference type="ARBA" id="ARBA00012438"/>
    </source>
</evidence>
<keyword evidence="13" id="KW-1185">Reference proteome</keyword>
<dbReference type="SUPFAM" id="SSF47384">
    <property type="entry name" value="Homodimeric domain of signal transducing histidine kinase"/>
    <property type="match status" value="1"/>
</dbReference>
<protein>
    <recommendedName>
        <fullName evidence="2">histidine kinase</fullName>
        <ecNumber evidence="2">2.7.13.3</ecNumber>
    </recommendedName>
</protein>
<dbReference type="RefSeq" id="WP_131448494.1">
    <property type="nucleotide sequence ID" value="NZ_SJZB01000047.1"/>
</dbReference>
<evidence type="ECO:0000259" key="11">
    <source>
        <dbReference type="PROSITE" id="PS50113"/>
    </source>
</evidence>
<proteinExistence type="predicted"/>
<evidence type="ECO:0000256" key="5">
    <source>
        <dbReference type="ARBA" id="ARBA00022741"/>
    </source>
</evidence>
<dbReference type="EMBL" id="SJZB01000047">
    <property type="protein sequence ID" value="TCJ11904.1"/>
    <property type="molecule type" value="Genomic_DNA"/>
</dbReference>
<dbReference type="InterPro" id="IPR000014">
    <property type="entry name" value="PAS"/>
</dbReference>
<dbReference type="GO" id="GO:0005524">
    <property type="term" value="F:ATP binding"/>
    <property type="evidence" value="ECO:0007669"/>
    <property type="project" value="UniProtKB-KW"/>
</dbReference>
<keyword evidence="7" id="KW-0067">ATP-binding</keyword>
<dbReference type="SUPFAM" id="SSF55781">
    <property type="entry name" value="GAF domain-like"/>
    <property type="match status" value="1"/>
</dbReference>
<dbReference type="InterPro" id="IPR013767">
    <property type="entry name" value="PAS_fold"/>
</dbReference>
<evidence type="ECO:0000256" key="6">
    <source>
        <dbReference type="ARBA" id="ARBA00022777"/>
    </source>
</evidence>
<dbReference type="PRINTS" id="PR00344">
    <property type="entry name" value="BCTRLSENSOR"/>
</dbReference>
<evidence type="ECO:0000259" key="9">
    <source>
        <dbReference type="PROSITE" id="PS50109"/>
    </source>
</evidence>
<feature type="domain" description="PAC" evidence="11">
    <location>
        <begin position="523"/>
        <end position="577"/>
    </location>
</feature>
<name>A0A4R1B1L9_9PROT</name>
<dbReference type="PROSITE" id="PS50113">
    <property type="entry name" value="PAC"/>
    <property type="match status" value="1"/>
</dbReference>
<dbReference type="InterPro" id="IPR036890">
    <property type="entry name" value="HATPase_C_sf"/>
</dbReference>
<dbReference type="Gene3D" id="3.30.450.20">
    <property type="entry name" value="PAS domain"/>
    <property type="match status" value="2"/>
</dbReference>
<dbReference type="SMART" id="SM00086">
    <property type="entry name" value="PAC"/>
    <property type="match status" value="2"/>
</dbReference>
<dbReference type="InterPro" id="IPR035965">
    <property type="entry name" value="PAS-like_dom_sf"/>
</dbReference>
<dbReference type="Pfam" id="PF00989">
    <property type="entry name" value="PAS"/>
    <property type="match status" value="1"/>
</dbReference>
<keyword evidence="3" id="KW-0597">Phosphoprotein</keyword>
<feature type="domain" description="Histidine kinase" evidence="9">
    <location>
        <begin position="597"/>
        <end position="812"/>
    </location>
</feature>
<keyword evidence="8" id="KW-0902">Two-component regulatory system</keyword>
<organism evidence="12 13">
    <name type="scientific">Parasulfuritortus cantonensis</name>
    <dbReference type="NCBI Taxonomy" id="2528202"/>
    <lineage>
        <taxon>Bacteria</taxon>
        <taxon>Pseudomonadati</taxon>
        <taxon>Pseudomonadota</taxon>
        <taxon>Betaproteobacteria</taxon>
        <taxon>Nitrosomonadales</taxon>
        <taxon>Thiobacillaceae</taxon>
        <taxon>Parasulfuritortus</taxon>
    </lineage>
</organism>
<dbReference type="OrthoDB" id="9808408at2"/>
<dbReference type="GO" id="GO:0006355">
    <property type="term" value="P:regulation of DNA-templated transcription"/>
    <property type="evidence" value="ECO:0007669"/>
    <property type="project" value="InterPro"/>
</dbReference>
<feature type="domain" description="PAS" evidence="10">
    <location>
        <begin position="158"/>
        <end position="228"/>
    </location>
</feature>
<dbReference type="InterPro" id="IPR005467">
    <property type="entry name" value="His_kinase_dom"/>
</dbReference>
<dbReference type="CDD" id="cd00082">
    <property type="entry name" value="HisKA"/>
    <property type="match status" value="1"/>
</dbReference>
<dbReference type="Pfam" id="PF08448">
    <property type="entry name" value="PAS_4"/>
    <property type="match status" value="1"/>
</dbReference>
<dbReference type="Proteomes" id="UP000295443">
    <property type="component" value="Unassembled WGS sequence"/>
</dbReference>
<dbReference type="Gene3D" id="3.30.450.40">
    <property type="match status" value="1"/>
</dbReference>
<dbReference type="PROSITE" id="PS50112">
    <property type="entry name" value="PAS"/>
    <property type="match status" value="2"/>
</dbReference>
<dbReference type="InterPro" id="IPR013656">
    <property type="entry name" value="PAS_4"/>
</dbReference>
<comment type="caution">
    <text evidence="12">The sequence shown here is derived from an EMBL/GenBank/DDBJ whole genome shotgun (WGS) entry which is preliminary data.</text>
</comment>